<feature type="compositionally biased region" description="Low complexity" evidence="6">
    <location>
        <begin position="283"/>
        <end position="302"/>
    </location>
</feature>
<feature type="transmembrane region" description="Helical" evidence="7">
    <location>
        <begin position="208"/>
        <end position="229"/>
    </location>
</feature>
<protein>
    <recommendedName>
        <fullName evidence="8">Rhodopsin domain-containing protein</fullName>
    </recommendedName>
</protein>
<feature type="region of interest" description="Disordered" evidence="6">
    <location>
        <begin position="283"/>
        <end position="401"/>
    </location>
</feature>
<feature type="transmembrane region" description="Helical" evidence="7">
    <location>
        <begin position="249"/>
        <end position="268"/>
    </location>
</feature>
<evidence type="ECO:0000256" key="4">
    <source>
        <dbReference type="ARBA" id="ARBA00023136"/>
    </source>
</evidence>
<evidence type="ECO:0000256" key="3">
    <source>
        <dbReference type="ARBA" id="ARBA00022989"/>
    </source>
</evidence>
<evidence type="ECO:0000256" key="7">
    <source>
        <dbReference type="SAM" id="Phobius"/>
    </source>
</evidence>
<evidence type="ECO:0000256" key="5">
    <source>
        <dbReference type="ARBA" id="ARBA00038359"/>
    </source>
</evidence>
<comment type="similarity">
    <text evidence="5">Belongs to the SAT4 family.</text>
</comment>
<dbReference type="PANTHER" id="PTHR33048">
    <property type="entry name" value="PTH11-LIKE INTEGRAL MEMBRANE PROTEIN (AFU_ORTHOLOGUE AFUA_5G11245)"/>
    <property type="match status" value="1"/>
</dbReference>
<evidence type="ECO:0000256" key="1">
    <source>
        <dbReference type="ARBA" id="ARBA00004141"/>
    </source>
</evidence>
<dbReference type="PANTHER" id="PTHR33048:SF55">
    <property type="entry name" value="INTEGRAL MEMBRANE PROTEIN"/>
    <property type="match status" value="1"/>
</dbReference>
<evidence type="ECO:0000259" key="8">
    <source>
        <dbReference type="Pfam" id="PF20684"/>
    </source>
</evidence>
<keyword evidence="3 7" id="KW-1133">Transmembrane helix</keyword>
<keyword evidence="2 7" id="KW-0812">Transmembrane</keyword>
<comment type="caution">
    <text evidence="9">The sequence shown here is derived from an EMBL/GenBank/DDBJ whole genome shotgun (WGS) entry which is preliminary data.</text>
</comment>
<evidence type="ECO:0000256" key="6">
    <source>
        <dbReference type="SAM" id="MobiDB-lite"/>
    </source>
</evidence>
<reference evidence="9" key="1">
    <citation type="journal article" date="2023" name="Mol. Phylogenet. Evol.">
        <title>Genome-scale phylogeny and comparative genomics of the fungal order Sordariales.</title>
        <authorList>
            <person name="Hensen N."/>
            <person name="Bonometti L."/>
            <person name="Westerberg I."/>
            <person name="Brannstrom I.O."/>
            <person name="Guillou S."/>
            <person name="Cros-Aarteil S."/>
            <person name="Calhoun S."/>
            <person name="Haridas S."/>
            <person name="Kuo A."/>
            <person name="Mondo S."/>
            <person name="Pangilinan J."/>
            <person name="Riley R."/>
            <person name="LaButti K."/>
            <person name="Andreopoulos B."/>
            <person name="Lipzen A."/>
            <person name="Chen C."/>
            <person name="Yan M."/>
            <person name="Daum C."/>
            <person name="Ng V."/>
            <person name="Clum A."/>
            <person name="Steindorff A."/>
            <person name="Ohm R.A."/>
            <person name="Martin F."/>
            <person name="Silar P."/>
            <person name="Natvig D.O."/>
            <person name="Lalanne C."/>
            <person name="Gautier V."/>
            <person name="Ament-Velasquez S.L."/>
            <person name="Kruys A."/>
            <person name="Hutchinson M.I."/>
            <person name="Powell A.J."/>
            <person name="Barry K."/>
            <person name="Miller A.N."/>
            <person name="Grigoriev I.V."/>
            <person name="Debuchy R."/>
            <person name="Gladieux P."/>
            <person name="Hiltunen Thoren M."/>
            <person name="Johannesson H."/>
        </authorList>
    </citation>
    <scope>NUCLEOTIDE SEQUENCE</scope>
    <source>
        <strain evidence="9">CBS 168.71</strain>
    </source>
</reference>
<feature type="compositionally biased region" description="Basic residues" evidence="6">
    <location>
        <begin position="330"/>
        <end position="340"/>
    </location>
</feature>
<feature type="transmembrane region" description="Helical" evidence="7">
    <location>
        <begin position="131"/>
        <end position="151"/>
    </location>
</feature>
<proteinExistence type="inferred from homology"/>
<gene>
    <name evidence="9" type="ORF">B0H64DRAFT_423839</name>
</gene>
<comment type="subcellular location">
    <subcellularLocation>
        <location evidence="1">Membrane</location>
        <topology evidence="1">Multi-pass membrane protein</topology>
    </subcellularLocation>
</comment>
<dbReference type="GeneID" id="87842569"/>
<dbReference type="InterPro" id="IPR052337">
    <property type="entry name" value="SAT4-like"/>
</dbReference>
<sequence>MPDRAVGFSKDGSEDQGWKLYITSLVTILVAGLFVIARLVTRLVRRNPGWDDVSIVVSLSFSIVLSIAIQLAVSHGYGMHKADLTQAELEAALKWYFIALTPYKVTVCLNKVSVILLCLRIFVSKSFRTTAFTLLFIIVGYSIGSIAATVFQCTPIQGAWLPDSGATCIDPDKFWVAYAVLNITTDVMVLVLPVWPILNLQLGLRDRLLLCGVFVVAAFVTIAAILRTTSVPNSPENREDPTYYFVNRGVWTLLEANLGIISACLPILKHPLTRLFPRLFGTTNTDTNTNTTANATTAPNTNPDRHPNSSIGDYWPTTAPTHRPSPNPRFWRHSLSKHSPSKHERAVSGGAGPRRSDEHHIVGGSLKGGSNDTIELEDRLGSRLGRRWSSESFRGEGREVG</sequence>
<feature type="transmembrane region" description="Helical" evidence="7">
    <location>
        <begin position="175"/>
        <end position="196"/>
    </location>
</feature>
<dbReference type="GO" id="GO:0016020">
    <property type="term" value="C:membrane"/>
    <property type="evidence" value="ECO:0007669"/>
    <property type="project" value="UniProtKB-SubCell"/>
</dbReference>
<evidence type="ECO:0000313" key="9">
    <source>
        <dbReference type="EMBL" id="KAK3297937.1"/>
    </source>
</evidence>
<organism evidence="9 10">
    <name type="scientific">Chaetomium fimeti</name>
    <dbReference type="NCBI Taxonomy" id="1854472"/>
    <lineage>
        <taxon>Eukaryota</taxon>
        <taxon>Fungi</taxon>
        <taxon>Dikarya</taxon>
        <taxon>Ascomycota</taxon>
        <taxon>Pezizomycotina</taxon>
        <taxon>Sordariomycetes</taxon>
        <taxon>Sordariomycetidae</taxon>
        <taxon>Sordariales</taxon>
        <taxon>Chaetomiaceae</taxon>
        <taxon>Chaetomium</taxon>
    </lineage>
</organism>
<dbReference type="Pfam" id="PF20684">
    <property type="entry name" value="Fung_rhodopsin"/>
    <property type="match status" value="1"/>
</dbReference>
<feature type="transmembrane region" description="Helical" evidence="7">
    <location>
        <begin position="93"/>
        <end position="119"/>
    </location>
</feature>
<name>A0AAE0HJY7_9PEZI</name>
<dbReference type="InterPro" id="IPR049326">
    <property type="entry name" value="Rhodopsin_dom_fungi"/>
</dbReference>
<dbReference type="EMBL" id="JAUEPN010000003">
    <property type="protein sequence ID" value="KAK3297937.1"/>
    <property type="molecule type" value="Genomic_DNA"/>
</dbReference>
<feature type="domain" description="Rhodopsin" evidence="8">
    <location>
        <begin position="37"/>
        <end position="273"/>
    </location>
</feature>
<evidence type="ECO:0000313" key="10">
    <source>
        <dbReference type="Proteomes" id="UP001278766"/>
    </source>
</evidence>
<feature type="transmembrane region" description="Helical" evidence="7">
    <location>
        <begin position="20"/>
        <end position="41"/>
    </location>
</feature>
<accession>A0AAE0HJY7</accession>
<keyword evidence="4 7" id="KW-0472">Membrane</keyword>
<dbReference type="RefSeq" id="XP_062661451.1">
    <property type="nucleotide sequence ID" value="XM_062805621.1"/>
</dbReference>
<keyword evidence="10" id="KW-1185">Reference proteome</keyword>
<evidence type="ECO:0000256" key="2">
    <source>
        <dbReference type="ARBA" id="ARBA00022692"/>
    </source>
</evidence>
<dbReference type="Proteomes" id="UP001278766">
    <property type="component" value="Unassembled WGS sequence"/>
</dbReference>
<reference evidence="9" key="2">
    <citation type="submission" date="2023-06" db="EMBL/GenBank/DDBJ databases">
        <authorList>
            <consortium name="Lawrence Berkeley National Laboratory"/>
            <person name="Haridas S."/>
            <person name="Hensen N."/>
            <person name="Bonometti L."/>
            <person name="Westerberg I."/>
            <person name="Brannstrom I.O."/>
            <person name="Guillou S."/>
            <person name="Cros-Aarteil S."/>
            <person name="Calhoun S."/>
            <person name="Kuo A."/>
            <person name="Mondo S."/>
            <person name="Pangilinan J."/>
            <person name="Riley R."/>
            <person name="Labutti K."/>
            <person name="Andreopoulos B."/>
            <person name="Lipzen A."/>
            <person name="Chen C."/>
            <person name="Yanf M."/>
            <person name="Daum C."/>
            <person name="Ng V."/>
            <person name="Clum A."/>
            <person name="Steindorff A."/>
            <person name="Ohm R."/>
            <person name="Martin F."/>
            <person name="Silar P."/>
            <person name="Natvig D."/>
            <person name="Lalanne C."/>
            <person name="Gautier V."/>
            <person name="Ament-Velasquez S.L."/>
            <person name="Kruys A."/>
            <person name="Hutchinson M.I."/>
            <person name="Powell A.J."/>
            <person name="Barry K."/>
            <person name="Miller A.N."/>
            <person name="Grigoriev I.V."/>
            <person name="Debuchy R."/>
            <person name="Gladieux P."/>
            <person name="Thoren M.H."/>
            <person name="Johannesson H."/>
        </authorList>
    </citation>
    <scope>NUCLEOTIDE SEQUENCE</scope>
    <source>
        <strain evidence="9">CBS 168.71</strain>
    </source>
</reference>
<feature type="transmembrane region" description="Helical" evidence="7">
    <location>
        <begin position="53"/>
        <end position="73"/>
    </location>
</feature>
<dbReference type="AlphaFoldDB" id="A0AAE0HJY7"/>